<dbReference type="STRING" id="1324957.K933_05908"/>
<dbReference type="EMBL" id="ASGZ01000019">
    <property type="protein sequence ID" value="ESP89052.1"/>
    <property type="molecule type" value="Genomic_DNA"/>
</dbReference>
<dbReference type="SUPFAM" id="SSF55729">
    <property type="entry name" value="Acyl-CoA N-acyltransferases (Nat)"/>
    <property type="match status" value="1"/>
</dbReference>
<dbReference type="Pfam" id="PF13508">
    <property type="entry name" value="Acetyltransf_7"/>
    <property type="match status" value="1"/>
</dbReference>
<keyword evidence="2" id="KW-0808">Transferase</keyword>
<dbReference type="InterPro" id="IPR000182">
    <property type="entry name" value="GNAT_dom"/>
</dbReference>
<proteinExistence type="predicted"/>
<dbReference type="InterPro" id="IPR016181">
    <property type="entry name" value="Acyl_CoA_acyltransferase"/>
</dbReference>
<dbReference type="Gene3D" id="3.40.630.30">
    <property type="match status" value="1"/>
</dbReference>
<dbReference type="AlphaFoldDB" id="V4J0Q2"/>
<keyword evidence="3" id="KW-1185">Reference proteome</keyword>
<dbReference type="Proteomes" id="UP000017840">
    <property type="component" value="Unassembled WGS sequence"/>
</dbReference>
<dbReference type="OrthoDB" id="194677at2157"/>
<accession>V4J0Q2</accession>
<dbReference type="RefSeq" id="WP_023393769.1">
    <property type="nucleotide sequence ID" value="NZ_ASGZ01000019.1"/>
</dbReference>
<gene>
    <name evidence="2" type="ORF">K933_05908</name>
</gene>
<evidence type="ECO:0000259" key="1">
    <source>
        <dbReference type="PROSITE" id="PS51186"/>
    </source>
</evidence>
<reference evidence="2 3" key="1">
    <citation type="journal article" date="2013" name="Genome Announc.">
        <title>Draft Genome Sequence of 'Candidatus Halobonum tyrrellensis' Strain G22, Isolated from the Hypersaline Waters of Lake Tyrrell, Australia.</title>
        <authorList>
            <person name="Ugalde J.A."/>
            <person name="Narasingarao P."/>
            <person name="Kuo S."/>
            <person name="Podell S."/>
            <person name="Allen E.E."/>
        </authorList>
    </citation>
    <scope>NUCLEOTIDE SEQUENCE [LARGE SCALE GENOMIC DNA]</scope>
    <source>
        <strain evidence="2 3">G22</strain>
    </source>
</reference>
<comment type="caution">
    <text evidence="2">The sequence shown here is derived from an EMBL/GenBank/DDBJ whole genome shotgun (WGS) entry which is preliminary data.</text>
</comment>
<evidence type="ECO:0000313" key="2">
    <source>
        <dbReference type="EMBL" id="ESP89052.1"/>
    </source>
</evidence>
<evidence type="ECO:0000313" key="3">
    <source>
        <dbReference type="Proteomes" id="UP000017840"/>
    </source>
</evidence>
<sequence>MGSDDGHVVREAASDDELAVRRLLDGALLERPEDLPARIGAGDVLVSVNPSEREAEGTVTGALVLDGSRVAAVAVRRRRRGRGVGSALVRAAAARVDDHLTAEFRADVRPFYESLGFEIRRTDDDRLRGRLG</sequence>
<feature type="domain" description="N-acetyltransferase" evidence="1">
    <location>
        <begin position="7"/>
        <end position="132"/>
    </location>
</feature>
<dbReference type="PROSITE" id="PS51186">
    <property type="entry name" value="GNAT"/>
    <property type="match status" value="1"/>
</dbReference>
<dbReference type="GO" id="GO:0016747">
    <property type="term" value="F:acyltransferase activity, transferring groups other than amino-acyl groups"/>
    <property type="evidence" value="ECO:0007669"/>
    <property type="project" value="InterPro"/>
</dbReference>
<organism evidence="2 3">
    <name type="scientific">Candidatus Halobonum tyrrellensis G22</name>
    <dbReference type="NCBI Taxonomy" id="1324957"/>
    <lineage>
        <taxon>Archaea</taxon>
        <taxon>Methanobacteriati</taxon>
        <taxon>Methanobacteriota</taxon>
        <taxon>Stenosarchaea group</taxon>
        <taxon>Halobacteria</taxon>
        <taxon>Halobacteriales</taxon>
        <taxon>Haloferacaceae</taxon>
        <taxon>Candidatus Halobonum</taxon>
    </lineage>
</organism>
<dbReference type="eggNOG" id="arCOG04721">
    <property type="taxonomic scope" value="Archaea"/>
</dbReference>
<dbReference type="PATRIC" id="fig|1324957.4.peg.1199"/>
<name>V4J0Q2_9EURY</name>
<protein>
    <submittedName>
        <fullName evidence="2">Acetyltransferase</fullName>
    </submittedName>
</protein>